<sequence length="142" mass="15142">MGSNAPAVVYGRLRRPPPAAADLPVAINSRACRPAAPISTPRAASPGVLPHPLRCMVWFDLVSSSGGPVRSFVRSAPKSQAASSAGGGPFSPVVFASRDDDACSPVASALRRLLRDFMRKKRGVLGRHQKPQMKMRQRLLTS</sequence>
<protein>
    <submittedName>
        <fullName evidence="1">Uncharacterized protein</fullName>
    </submittedName>
</protein>
<evidence type="ECO:0000313" key="1">
    <source>
        <dbReference type="EnsemblPlants" id="ONIVA01G01230.1"/>
    </source>
</evidence>
<dbReference type="AlphaFoldDB" id="A0A0E0FFC7"/>
<dbReference type="Proteomes" id="UP000006591">
    <property type="component" value="Chromosome 1"/>
</dbReference>
<evidence type="ECO:0000313" key="2">
    <source>
        <dbReference type="Proteomes" id="UP000006591"/>
    </source>
</evidence>
<dbReference type="HOGENOM" id="CLU_1818940_0_0_1"/>
<reference evidence="1" key="1">
    <citation type="submission" date="2015-04" db="UniProtKB">
        <authorList>
            <consortium name="EnsemblPlants"/>
        </authorList>
    </citation>
    <scope>IDENTIFICATION</scope>
    <source>
        <strain evidence="1">SL10</strain>
    </source>
</reference>
<proteinExistence type="predicted"/>
<dbReference type="EnsemblPlants" id="ONIVA01G01230.1">
    <property type="protein sequence ID" value="ONIVA01G01230.1"/>
    <property type="gene ID" value="ONIVA01G01230"/>
</dbReference>
<accession>A0A0E0FFC7</accession>
<name>A0A0E0FFC7_ORYNI</name>
<reference evidence="1" key="2">
    <citation type="submission" date="2018-04" db="EMBL/GenBank/DDBJ databases">
        <title>OnivRS2 (Oryza nivara Reference Sequence Version 2).</title>
        <authorList>
            <person name="Zhang J."/>
            <person name="Kudrna D."/>
            <person name="Lee S."/>
            <person name="Talag J."/>
            <person name="Rajasekar S."/>
            <person name="Welchert J."/>
            <person name="Hsing Y.-I."/>
            <person name="Wing R.A."/>
        </authorList>
    </citation>
    <scope>NUCLEOTIDE SEQUENCE [LARGE SCALE GENOMIC DNA]</scope>
</reference>
<dbReference type="Gramene" id="ONIVA01G01230.1">
    <property type="protein sequence ID" value="ONIVA01G01230.1"/>
    <property type="gene ID" value="ONIVA01G01230"/>
</dbReference>
<organism evidence="1">
    <name type="scientific">Oryza nivara</name>
    <name type="common">Indian wild rice</name>
    <name type="synonym">Oryza sativa f. spontanea</name>
    <dbReference type="NCBI Taxonomy" id="4536"/>
    <lineage>
        <taxon>Eukaryota</taxon>
        <taxon>Viridiplantae</taxon>
        <taxon>Streptophyta</taxon>
        <taxon>Embryophyta</taxon>
        <taxon>Tracheophyta</taxon>
        <taxon>Spermatophyta</taxon>
        <taxon>Magnoliopsida</taxon>
        <taxon>Liliopsida</taxon>
        <taxon>Poales</taxon>
        <taxon>Poaceae</taxon>
        <taxon>BOP clade</taxon>
        <taxon>Oryzoideae</taxon>
        <taxon>Oryzeae</taxon>
        <taxon>Oryzinae</taxon>
        <taxon>Oryza</taxon>
    </lineage>
</organism>
<keyword evidence="2" id="KW-1185">Reference proteome</keyword>